<sequence>MAGAATTNTRPRIKRSRQHKHASASLPLDILLEIAARSDPAILVRCATACRALRRRIAGTDLHGRLRLGQPDRFVPSLLRGRLLVDSHNKDLSLVDNANTTTRLLSAAAASDNDDEVKLWRPLAARDGLVLLQGTNNRRPLVKLCVYCPATGYVQALPPGSALGGRHVLLVGDGDEGGPVGRRRPFQVWSNLRVQKFSSEQGTLATCERIILSKNSVLVGDVVHWLCHQRLGWAYYVVRLHVVSADDDGDYRISVAKLPKSLHRACISVNDATSRMVLATAEAGRRPIVLVATGDVISVWAQSSELTGEWRKRPDMIVDCEAMNGICTLGSKWPCAPRRRA</sequence>
<dbReference type="PANTHER" id="PTHR35828:SF23">
    <property type="entry name" value="F-BOX DOMAIN-CONTAINING PROTEIN"/>
    <property type="match status" value="1"/>
</dbReference>
<dbReference type="InterPro" id="IPR056016">
    <property type="entry name" value="DUF7595"/>
</dbReference>
<dbReference type="Pfam" id="PF24523">
    <property type="entry name" value="DUF7595"/>
    <property type="match status" value="1"/>
</dbReference>
<protein>
    <recommendedName>
        <fullName evidence="2">DUF7595 domain-containing protein</fullName>
    </recommendedName>
</protein>
<name>A0A835ABT8_9POAL</name>
<proteinExistence type="predicted"/>
<dbReference type="Proteomes" id="UP000636709">
    <property type="component" value="Unassembled WGS sequence"/>
</dbReference>
<dbReference type="InterPro" id="IPR036047">
    <property type="entry name" value="F-box-like_dom_sf"/>
</dbReference>
<dbReference type="EMBL" id="JACEFO010002482">
    <property type="protein sequence ID" value="KAF8658218.1"/>
    <property type="molecule type" value="Genomic_DNA"/>
</dbReference>
<dbReference type="PANTHER" id="PTHR35828">
    <property type="entry name" value="OS08G0203800 PROTEIN-RELATED"/>
    <property type="match status" value="1"/>
</dbReference>
<feature type="domain" description="DUF7595" evidence="2">
    <location>
        <begin position="116"/>
        <end position="304"/>
    </location>
</feature>
<evidence type="ECO:0000313" key="3">
    <source>
        <dbReference type="EMBL" id="KAF8658218.1"/>
    </source>
</evidence>
<reference evidence="3" key="1">
    <citation type="submission" date="2020-07" db="EMBL/GenBank/DDBJ databases">
        <title>Genome sequence and genetic diversity analysis of an under-domesticated orphan crop, white fonio (Digitaria exilis).</title>
        <authorList>
            <person name="Bennetzen J.L."/>
            <person name="Chen S."/>
            <person name="Ma X."/>
            <person name="Wang X."/>
            <person name="Yssel A.E.J."/>
            <person name="Chaluvadi S.R."/>
            <person name="Johnson M."/>
            <person name="Gangashetty P."/>
            <person name="Hamidou F."/>
            <person name="Sanogo M.D."/>
            <person name="Zwaenepoel A."/>
            <person name="Wallace J."/>
            <person name="Van De Peer Y."/>
            <person name="Van Deynze A."/>
        </authorList>
    </citation>
    <scope>NUCLEOTIDE SEQUENCE</scope>
    <source>
        <tissue evidence="3">Leaves</tissue>
    </source>
</reference>
<accession>A0A835ABT8</accession>
<feature type="region of interest" description="Disordered" evidence="1">
    <location>
        <begin position="1"/>
        <end position="21"/>
    </location>
</feature>
<feature type="compositionally biased region" description="Basic residues" evidence="1">
    <location>
        <begin position="11"/>
        <end position="21"/>
    </location>
</feature>
<gene>
    <name evidence="3" type="ORF">HU200_059440</name>
</gene>
<feature type="compositionally biased region" description="Polar residues" evidence="1">
    <location>
        <begin position="1"/>
        <end position="10"/>
    </location>
</feature>
<dbReference type="AlphaFoldDB" id="A0A835ABT8"/>
<evidence type="ECO:0000313" key="4">
    <source>
        <dbReference type="Proteomes" id="UP000636709"/>
    </source>
</evidence>
<evidence type="ECO:0000256" key="1">
    <source>
        <dbReference type="SAM" id="MobiDB-lite"/>
    </source>
</evidence>
<dbReference type="SUPFAM" id="SSF81383">
    <property type="entry name" value="F-box domain"/>
    <property type="match status" value="1"/>
</dbReference>
<comment type="caution">
    <text evidence="3">The sequence shown here is derived from an EMBL/GenBank/DDBJ whole genome shotgun (WGS) entry which is preliminary data.</text>
</comment>
<evidence type="ECO:0000259" key="2">
    <source>
        <dbReference type="Pfam" id="PF24523"/>
    </source>
</evidence>
<keyword evidence="4" id="KW-1185">Reference proteome</keyword>
<dbReference type="OrthoDB" id="695200at2759"/>
<organism evidence="3 4">
    <name type="scientific">Digitaria exilis</name>
    <dbReference type="NCBI Taxonomy" id="1010633"/>
    <lineage>
        <taxon>Eukaryota</taxon>
        <taxon>Viridiplantae</taxon>
        <taxon>Streptophyta</taxon>
        <taxon>Embryophyta</taxon>
        <taxon>Tracheophyta</taxon>
        <taxon>Spermatophyta</taxon>
        <taxon>Magnoliopsida</taxon>
        <taxon>Liliopsida</taxon>
        <taxon>Poales</taxon>
        <taxon>Poaceae</taxon>
        <taxon>PACMAD clade</taxon>
        <taxon>Panicoideae</taxon>
        <taxon>Panicodae</taxon>
        <taxon>Paniceae</taxon>
        <taxon>Anthephorinae</taxon>
        <taxon>Digitaria</taxon>
    </lineage>
</organism>